<evidence type="ECO:0000256" key="1">
    <source>
        <dbReference type="ARBA" id="ARBA00022729"/>
    </source>
</evidence>
<dbReference type="PANTHER" id="PTHR35936">
    <property type="entry name" value="MEMBRANE-BOUND LYTIC MUREIN TRANSGLYCOSYLASE F"/>
    <property type="match status" value="1"/>
</dbReference>
<name>A0A1R3WGZ3_9RHOB</name>
<dbReference type="NCBIfam" id="TIGR03870">
    <property type="entry name" value="ABC_MoxJ"/>
    <property type="match status" value="1"/>
</dbReference>
<dbReference type="GO" id="GO:0042597">
    <property type="term" value="C:periplasmic space"/>
    <property type="evidence" value="ECO:0007669"/>
    <property type="project" value="InterPro"/>
</dbReference>
<dbReference type="Gene3D" id="3.40.190.10">
    <property type="entry name" value="Periplasmic binding protein-like II"/>
    <property type="match status" value="1"/>
</dbReference>
<reference evidence="4 5" key="1">
    <citation type="submission" date="2017-01" db="EMBL/GenBank/DDBJ databases">
        <authorList>
            <person name="Mah S.A."/>
            <person name="Swanson W.J."/>
            <person name="Moy G.W."/>
            <person name="Vacquier V.D."/>
        </authorList>
    </citation>
    <scope>NUCLEOTIDE SEQUENCE [LARGE SCALE GENOMIC DNA]</scope>
    <source>
        <strain evidence="4 5">DSM 21219</strain>
    </source>
</reference>
<dbReference type="Proteomes" id="UP000192455">
    <property type="component" value="Unassembled WGS sequence"/>
</dbReference>
<dbReference type="PANTHER" id="PTHR35936:SF17">
    <property type="entry name" value="ARGININE-BINDING EXTRACELLULAR PROTEIN ARTP"/>
    <property type="match status" value="1"/>
</dbReference>
<dbReference type="RefSeq" id="WP_076647490.1">
    <property type="nucleotide sequence ID" value="NZ_FTPS01000001.1"/>
</dbReference>
<feature type="signal peptide" evidence="2">
    <location>
        <begin position="1"/>
        <end position="22"/>
    </location>
</feature>
<dbReference type="SMART" id="SM00062">
    <property type="entry name" value="PBPb"/>
    <property type="match status" value="1"/>
</dbReference>
<keyword evidence="1 2" id="KW-0732">Signal</keyword>
<protein>
    <submittedName>
        <fullName evidence="4">Amino acid ABC transporter substrate-binding protein, PAAT family</fullName>
    </submittedName>
</protein>
<dbReference type="Pfam" id="PF00497">
    <property type="entry name" value="SBP_bac_3"/>
    <property type="match status" value="1"/>
</dbReference>
<organism evidence="4 5">
    <name type="scientific">Pontibaca methylaminivorans</name>
    <dbReference type="NCBI Taxonomy" id="515897"/>
    <lineage>
        <taxon>Bacteria</taxon>
        <taxon>Pseudomonadati</taxon>
        <taxon>Pseudomonadota</taxon>
        <taxon>Alphaproteobacteria</taxon>
        <taxon>Rhodobacterales</taxon>
        <taxon>Roseobacteraceae</taxon>
        <taxon>Pontibaca</taxon>
    </lineage>
</organism>
<dbReference type="EMBL" id="FTPS01000001">
    <property type="protein sequence ID" value="SIT77389.1"/>
    <property type="molecule type" value="Genomic_DNA"/>
</dbReference>
<dbReference type="AlphaFoldDB" id="A0A1R3WGZ3"/>
<accession>A0A1R3WGZ3</accession>
<dbReference type="OrthoDB" id="176845at2"/>
<evidence type="ECO:0000256" key="2">
    <source>
        <dbReference type="SAM" id="SignalP"/>
    </source>
</evidence>
<proteinExistence type="predicted"/>
<feature type="domain" description="Solute-binding protein family 3/N-terminal" evidence="3">
    <location>
        <begin position="29"/>
        <end position="269"/>
    </location>
</feature>
<evidence type="ECO:0000313" key="4">
    <source>
        <dbReference type="EMBL" id="SIT77389.1"/>
    </source>
</evidence>
<dbReference type="GO" id="GO:0046170">
    <property type="term" value="P:methanol catabolic process"/>
    <property type="evidence" value="ECO:0007669"/>
    <property type="project" value="InterPro"/>
</dbReference>
<sequence length="284" mass="31611">MSTRLSCLLGSAALALTTTAVAAQDAEDSLRVCASTDDAPYSTADRDGFENRIAEVIADEAGMTLELVMIDQPGIFLFRDGIDAGTCDVLMGVDENDDRLLVSEPYYRSGYAFVSREDRDFQGEKWEDVDQEGYETFAYRYYTPAETILKYTGRYEYNLVYQASLTNFTDRRNQYTQVPARLVVSEVADGNADLGIIFAPDAGRYVRDSRTPLRMTLITNDIERSDGVIIPLQFNQAVGVSKDRPGILETVQDALNSGQDRIEAILDEEGIPTLPLDKTDKDEK</sequence>
<evidence type="ECO:0000259" key="3">
    <source>
        <dbReference type="SMART" id="SM00062"/>
    </source>
</evidence>
<dbReference type="InterPro" id="IPR022455">
    <property type="entry name" value="Methanol_oxidation_MoxJ"/>
</dbReference>
<dbReference type="STRING" id="515897.SAMN05421849_0730"/>
<gene>
    <name evidence="4" type="ORF">SAMN05421849_0730</name>
</gene>
<dbReference type="InterPro" id="IPR001638">
    <property type="entry name" value="Solute-binding_3/MltF_N"/>
</dbReference>
<feature type="chain" id="PRO_5012300383" evidence="2">
    <location>
        <begin position="23"/>
        <end position="284"/>
    </location>
</feature>
<evidence type="ECO:0000313" key="5">
    <source>
        <dbReference type="Proteomes" id="UP000192455"/>
    </source>
</evidence>
<dbReference type="SUPFAM" id="SSF53850">
    <property type="entry name" value="Periplasmic binding protein-like II"/>
    <property type="match status" value="1"/>
</dbReference>
<keyword evidence="5" id="KW-1185">Reference proteome</keyword>